<organism evidence="2 3">
    <name type="scientific">Pisolithus microcarpus 441</name>
    <dbReference type="NCBI Taxonomy" id="765257"/>
    <lineage>
        <taxon>Eukaryota</taxon>
        <taxon>Fungi</taxon>
        <taxon>Dikarya</taxon>
        <taxon>Basidiomycota</taxon>
        <taxon>Agaricomycotina</taxon>
        <taxon>Agaricomycetes</taxon>
        <taxon>Agaricomycetidae</taxon>
        <taxon>Boletales</taxon>
        <taxon>Sclerodermatineae</taxon>
        <taxon>Pisolithaceae</taxon>
        <taxon>Pisolithus</taxon>
    </lineage>
</organism>
<feature type="region of interest" description="Disordered" evidence="1">
    <location>
        <begin position="381"/>
        <end position="412"/>
    </location>
</feature>
<reference evidence="2 3" key="1">
    <citation type="submission" date="2014-04" db="EMBL/GenBank/DDBJ databases">
        <authorList>
            <consortium name="DOE Joint Genome Institute"/>
            <person name="Kuo A."/>
            <person name="Kohler A."/>
            <person name="Costa M.D."/>
            <person name="Nagy L.G."/>
            <person name="Floudas D."/>
            <person name="Copeland A."/>
            <person name="Barry K.W."/>
            <person name="Cichocki N."/>
            <person name="Veneault-Fourrey C."/>
            <person name="LaButti K."/>
            <person name="Lindquist E.A."/>
            <person name="Lipzen A."/>
            <person name="Lundell T."/>
            <person name="Morin E."/>
            <person name="Murat C."/>
            <person name="Sun H."/>
            <person name="Tunlid A."/>
            <person name="Henrissat B."/>
            <person name="Grigoriev I.V."/>
            <person name="Hibbett D.S."/>
            <person name="Martin F."/>
            <person name="Nordberg H.P."/>
            <person name="Cantor M.N."/>
            <person name="Hua S.X."/>
        </authorList>
    </citation>
    <scope>NUCLEOTIDE SEQUENCE [LARGE SCALE GENOMIC DNA]</scope>
    <source>
        <strain evidence="2 3">441</strain>
    </source>
</reference>
<proteinExistence type="predicted"/>
<evidence type="ECO:0000313" key="2">
    <source>
        <dbReference type="EMBL" id="KIK24532.1"/>
    </source>
</evidence>
<evidence type="ECO:0000256" key="1">
    <source>
        <dbReference type="SAM" id="MobiDB-lite"/>
    </source>
</evidence>
<evidence type="ECO:0000313" key="3">
    <source>
        <dbReference type="Proteomes" id="UP000054018"/>
    </source>
</evidence>
<feature type="compositionally biased region" description="Polar residues" evidence="1">
    <location>
        <begin position="263"/>
        <end position="275"/>
    </location>
</feature>
<dbReference type="OrthoDB" id="2659335at2759"/>
<feature type="compositionally biased region" description="Polar residues" evidence="1">
    <location>
        <begin position="319"/>
        <end position="329"/>
    </location>
</feature>
<feature type="region of interest" description="Disordered" evidence="1">
    <location>
        <begin position="263"/>
        <end position="347"/>
    </location>
</feature>
<gene>
    <name evidence="2" type="ORF">PISMIDRAFT_402364</name>
</gene>
<keyword evidence="3" id="KW-1185">Reference proteome</keyword>
<name>A0A0C9ZQG6_9AGAM</name>
<accession>A0A0C9ZQG6</accession>
<reference evidence="3" key="2">
    <citation type="submission" date="2015-01" db="EMBL/GenBank/DDBJ databases">
        <title>Evolutionary Origins and Diversification of the Mycorrhizal Mutualists.</title>
        <authorList>
            <consortium name="DOE Joint Genome Institute"/>
            <consortium name="Mycorrhizal Genomics Consortium"/>
            <person name="Kohler A."/>
            <person name="Kuo A."/>
            <person name="Nagy L.G."/>
            <person name="Floudas D."/>
            <person name="Copeland A."/>
            <person name="Barry K.W."/>
            <person name="Cichocki N."/>
            <person name="Veneault-Fourrey C."/>
            <person name="LaButti K."/>
            <person name="Lindquist E.A."/>
            <person name="Lipzen A."/>
            <person name="Lundell T."/>
            <person name="Morin E."/>
            <person name="Murat C."/>
            <person name="Riley R."/>
            <person name="Ohm R."/>
            <person name="Sun H."/>
            <person name="Tunlid A."/>
            <person name="Henrissat B."/>
            <person name="Grigoriev I.V."/>
            <person name="Hibbett D.S."/>
            <person name="Martin F."/>
        </authorList>
    </citation>
    <scope>NUCLEOTIDE SEQUENCE [LARGE SCALE GENOMIC DNA]</scope>
    <source>
        <strain evidence="3">441</strain>
    </source>
</reference>
<dbReference type="HOGENOM" id="CLU_605686_0_0_1"/>
<feature type="compositionally biased region" description="Low complexity" evidence="1">
    <location>
        <begin position="190"/>
        <end position="199"/>
    </location>
</feature>
<feature type="region of interest" description="Disordered" evidence="1">
    <location>
        <begin position="182"/>
        <end position="245"/>
    </location>
</feature>
<feature type="compositionally biased region" description="Polar residues" evidence="1">
    <location>
        <begin position="289"/>
        <end position="310"/>
    </location>
</feature>
<dbReference type="AlphaFoldDB" id="A0A0C9ZQG6"/>
<dbReference type="Proteomes" id="UP000054018">
    <property type="component" value="Unassembled WGS sequence"/>
</dbReference>
<protein>
    <submittedName>
        <fullName evidence="2">Uncharacterized protein</fullName>
    </submittedName>
</protein>
<sequence>MERSHITFPLFGACENLRAGSGLSLHLSANELPTEPGNVVDRVLKVLSAGLEHRPYPTPIPPELLFGICRALQDNSVVDGSASSIMPRVLSKLRPWRIMDEKIRYTSQGLRALALELASIRQQGIPHEVVSGDISEPSTGSLYQNIDGIHVGQTPKLKPLEMTAHIRSEDIPWPRLANMSSSNVRHKAKSSLPISLRPIIPRPHRRTSSSEYRSGCAACRRPRDSSASPPQTPLSPLAEREPIPGTRTGALHVSRASALSVCPYSNLNKPSTVRSTEADENTPPLTPRRASTNSDIGLQRSRTPSKTPSNPLKPPITSHARSSSATVGSKLQLHPDHPRADDIGSHQKEGINWRASGRASSNSCRSRTQNVPQTQIRRAGAFTTSESGPRGRRSLGTTTELSDKTNRLSSASDSRCRTSACSDKRCLRHSLQPVRRISTIDPKCSHAGVAHH</sequence>
<dbReference type="EMBL" id="KN833715">
    <property type="protein sequence ID" value="KIK24532.1"/>
    <property type="molecule type" value="Genomic_DNA"/>
</dbReference>
<feature type="compositionally biased region" description="Basic and acidic residues" evidence="1">
    <location>
        <begin position="333"/>
        <end position="347"/>
    </location>
</feature>